<dbReference type="InterPro" id="IPR050194">
    <property type="entry name" value="Glycosyltransferase_grp1"/>
</dbReference>
<dbReference type="InterPro" id="IPR001296">
    <property type="entry name" value="Glyco_trans_1"/>
</dbReference>
<dbReference type="RefSeq" id="WP_092794739.1">
    <property type="nucleotide sequence ID" value="NZ_FOPC01000022.1"/>
</dbReference>
<dbReference type="Pfam" id="PF00534">
    <property type="entry name" value="Glycos_transf_1"/>
    <property type="match status" value="1"/>
</dbReference>
<dbReference type="OrthoDB" id="9790710at2"/>
<dbReference type="EMBL" id="FOPC01000022">
    <property type="protein sequence ID" value="SFH16118.1"/>
    <property type="molecule type" value="Genomic_DNA"/>
</dbReference>
<dbReference type="STRING" id="435880.SAMN04487988_12222"/>
<name>A0A1I2XRI7_9BACT</name>
<gene>
    <name evidence="2" type="ORF">SAMN04487988_12222</name>
</gene>
<dbReference type="SUPFAM" id="SSF53756">
    <property type="entry name" value="UDP-Glycosyltransferase/glycogen phosphorylase"/>
    <property type="match status" value="1"/>
</dbReference>
<reference evidence="3" key="1">
    <citation type="submission" date="2016-10" db="EMBL/GenBank/DDBJ databases">
        <authorList>
            <person name="Varghese N."/>
            <person name="Submissions S."/>
        </authorList>
    </citation>
    <scope>NUCLEOTIDE SEQUENCE [LARGE SCALE GENOMIC DNA]</scope>
    <source>
        <strain evidence="3">DSM 19315</strain>
    </source>
</reference>
<organism evidence="2 3">
    <name type="scientific">Algoriphagus hitonicola</name>
    <dbReference type="NCBI Taxonomy" id="435880"/>
    <lineage>
        <taxon>Bacteria</taxon>
        <taxon>Pseudomonadati</taxon>
        <taxon>Bacteroidota</taxon>
        <taxon>Cytophagia</taxon>
        <taxon>Cytophagales</taxon>
        <taxon>Cyclobacteriaceae</taxon>
        <taxon>Algoriphagus</taxon>
    </lineage>
</organism>
<proteinExistence type="predicted"/>
<evidence type="ECO:0000259" key="1">
    <source>
        <dbReference type="Pfam" id="PF00534"/>
    </source>
</evidence>
<accession>A0A1I2XRI7</accession>
<feature type="domain" description="Glycosyl transferase family 1" evidence="1">
    <location>
        <begin position="200"/>
        <end position="345"/>
    </location>
</feature>
<dbReference type="PANTHER" id="PTHR45947">
    <property type="entry name" value="SULFOQUINOVOSYL TRANSFERASE SQD2"/>
    <property type="match status" value="1"/>
</dbReference>
<dbReference type="Gene3D" id="3.40.50.2000">
    <property type="entry name" value="Glycogen Phosphorylase B"/>
    <property type="match status" value="2"/>
</dbReference>
<keyword evidence="2" id="KW-0808">Transferase</keyword>
<keyword evidence="3" id="KW-1185">Reference proteome</keyword>
<dbReference type="Proteomes" id="UP000199642">
    <property type="component" value="Unassembled WGS sequence"/>
</dbReference>
<sequence>MSISKILIFYEYFPPAVKSGGITRSLTNLSKFLSKGYQVFVFTGNRDLGEDRELDVDKNKWVEFDKNVQVFYSDSTFQTRERIKKIINSISPNVIYINGLFNPPFSFFPLLHKKSISNSVSWVIAPRGMLQAGALKAGKFKKRSYLKVWKLLGLTNDIIWHTTDQQEYKDILGIFGDESKVKIASNIPAQNGIPNLLLSKKKAELRIIYLSLISEKKNLLQALKVVQELPDGLSVTFDIFGPIKDVDYWKECLANIDKKSGSVKIEYKGEVNPAHTGELLSNYHLFFLLTQGENFGHAIFESLHAGTPVLLSDKTPWRNLPEAQAGWDMDLNRPDEIREKIMEIASWDEVDYLAWRRGAREFAEKFLQETDFEKQYQELFEF</sequence>
<dbReference type="GO" id="GO:0016757">
    <property type="term" value="F:glycosyltransferase activity"/>
    <property type="evidence" value="ECO:0007669"/>
    <property type="project" value="InterPro"/>
</dbReference>
<evidence type="ECO:0000313" key="2">
    <source>
        <dbReference type="EMBL" id="SFH16118.1"/>
    </source>
</evidence>
<dbReference type="PANTHER" id="PTHR45947:SF3">
    <property type="entry name" value="SULFOQUINOVOSYL TRANSFERASE SQD2"/>
    <property type="match status" value="1"/>
</dbReference>
<evidence type="ECO:0000313" key="3">
    <source>
        <dbReference type="Proteomes" id="UP000199642"/>
    </source>
</evidence>
<protein>
    <submittedName>
        <fullName evidence="2">Glycosyltransferase involved in cell wall bisynthesis</fullName>
    </submittedName>
</protein>
<dbReference type="AlphaFoldDB" id="A0A1I2XRI7"/>